<dbReference type="InterPro" id="IPR016024">
    <property type="entry name" value="ARM-type_fold"/>
</dbReference>
<dbReference type="SUPFAM" id="SSF52200">
    <property type="entry name" value="Toll/Interleukin receptor TIR domain"/>
    <property type="match status" value="2"/>
</dbReference>
<keyword evidence="1" id="KW-0175">Coiled coil</keyword>
<dbReference type="SUPFAM" id="SSF47986">
    <property type="entry name" value="DEATH domain"/>
    <property type="match status" value="1"/>
</dbReference>
<feature type="domain" description="TIR" evidence="4">
    <location>
        <begin position="1221"/>
        <end position="1356"/>
    </location>
</feature>
<dbReference type="InterPro" id="IPR000157">
    <property type="entry name" value="TIR_dom"/>
</dbReference>
<dbReference type="Pfam" id="PF13676">
    <property type="entry name" value="TIR_2"/>
    <property type="match status" value="2"/>
</dbReference>
<dbReference type="Pfam" id="PF00531">
    <property type="entry name" value="Death"/>
    <property type="match status" value="1"/>
</dbReference>
<dbReference type="Proteomes" id="UP000549394">
    <property type="component" value="Unassembled WGS sequence"/>
</dbReference>
<accession>A0A7I8VFI0</accession>
<dbReference type="PANTHER" id="PTHR47508:SF1">
    <property type="entry name" value="NON-SPECIFIC SERINE_THREONINE PROTEIN KINASE"/>
    <property type="match status" value="1"/>
</dbReference>
<feature type="compositionally biased region" description="Basic and acidic residues" evidence="2">
    <location>
        <begin position="1425"/>
        <end position="1438"/>
    </location>
</feature>
<evidence type="ECO:0000259" key="4">
    <source>
        <dbReference type="PROSITE" id="PS50104"/>
    </source>
</evidence>
<name>A0A7I8VFI0_9ANNE</name>
<dbReference type="GO" id="GO:0007165">
    <property type="term" value="P:signal transduction"/>
    <property type="evidence" value="ECO:0007669"/>
    <property type="project" value="InterPro"/>
</dbReference>
<dbReference type="PANTHER" id="PTHR47508">
    <property type="entry name" value="SAM DOMAIN-CONTAINING PROTEIN-RELATED"/>
    <property type="match status" value="1"/>
</dbReference>
<evidence type="ECO:0000259" key="3">
    <source>
        <dbReference type="PROSITE" id="PS50017"/>
    </source>
</evidence>
<feature type="coiled-coil region" evidence="1">
    <location>
        <begin position="810"/>
        <end position="925"/>
    </location>
</feature>
<feature type="region of interest" description="Disordered" evidence="2">
    <location>
        <begin position="1419"/>
        <end position="1438"/>
    </location>
</feature>
<evidence type="ECO:0000313" key="5">
    <source>
        <dbReference type="EMBL" id="CAD5114053.1"/>
    </source>
</evidence>
<dbReference type="Gene3D" id="3.40.50.10140">
    <property type="entry name" value="Toll/interleukin-1 receptor homology (TIR) domain"/>
    <property type="match status" value="2"/>
</dbReference>
<protein>
    <submittedName>
        <fullName evidence="5">DgyrCDS3204</fullName>
    </submittedName>
</protein>
<dbReference type="SUPFAM" id="SSF48371">
    <property type="entry name" value="ARM repeat"/>
    <property type="match status" value="1"/>
</dbReference>
<feature type="compositionally biased region" description="Basic and acidic residues" evidence="2">
    <location>
        <begin position="1469"/>
        <end position="1490"/>
    </location>
</feature>
<feature type="domain" description="Death" evidence="3">
    <location>
        <begin position="934"/>
        <end position="1013"/>
    </location>
</feature>
<dbReference type="InterPro" id="IPR011029">
    <property type="entry name" value="DEATH-like_dom_sf"/>
</dbReference>
<dbReference type="Gene3D" id="1.20.5.340">
    <property type="match status" value="1"/>
</dbReference>
<sequence>MDKAMNLIVKYSPIAEQQQDICIQIIKELKQLKSKSKRNIQLMISYAQTVQKEICYANGYTRSSPQSEVILAAIDLLNHVISSGFTLQEIKPLFQEIMNILISIFEQRAVCSGNIIALQCLLSLPNINLYFKNDVDAVTLSKWIKALCQDFQPKKYDYEPTEVTFSLANSLSLFTSQIVPGQLVLCKFEILKGLVFWSEISQNNEIAGSMISLFHDMATCIASELKNSHIYEDLGKEAFGSILSRCRKILLAQNYYAQDYLQKALLFLIRDGLQSYLKQTNNSVHLALIFDFYEKVEKSENPDVKYVLNGIGQLLQEKIQMINFKSIGKKSAIDQYFDEIKHLKSSKEANELMRKYIKNFPNKYLPILQEKDEKLKEYILVIIENPYYDISYYLFQEFVEKRQMINIKESRQLFLFTFNSMYSANVKYEYETIRAYDCMARGFMVLMEKHNLMAKWKNDIYDIIEKAFNLHKHPYHSAASVFNSKVDWKGEIERFNRIVIKIKVLLEKDHLYVRENDPIVDVILYTVQYLMVSYTRNKKFIEYAKTFGDLFNYCYTLPWLRDAESSEFERNNLLEDRRRTLAGQVLIDFLKYIYPLHSQYTEFVKPIIDSVRKLKQQEDDVTLQNLAVSLLSQLTNQPDLLDVTSAKEFFDEFLQNPEITQFSKIPPLYNICPDYIYENFTTLIDIADANEPYFTVYMTQLIEQIVSNQPQKITDEIFKYLISITSTDYCGTTTKSLGKLANSHFHLFKDYHKIIVANMKTTKYPLMTVIPEFCKTKELAEFYCPAIWDFVTTVNPDFMKSCLYTFRILSQSYHQVVSNYRKQIEKLKENPQLKEAAMAVIDELEGRSLETVANDVQEQREDIDNLDSRVTENEEKIVVLDTDVKETKKDVADVKQDVKETKKRIDQIEYTIKGLDERVEQLNHMTLSHAPAWSRHVSELMNDQSDNDWRLLSMKLNYSNDDIRNWATQPDPCLSMLDEWFATHKTREATFAILNNLKEMNRLDAAEIVENALASVKNVVKDDEDEEFEKPEIFLSYQWGHQQEVKMLKKHLEMAGFKAWMDIGQMGGGDKLYAKIDDGVRSAKVIISCVSEKYAKSANCCREVNLSTNLGKPMIPLLMEKLQWPPAGPMGPIMSEYLYVQFFKNGGMQKGDTVFWMPPKFQELLMQIRYYVVPDMKLITKDSPYAGWMNPPEEEIIIPKREQKAVESKTSNAKSEEEEVISPDVFISYQWDKQPQIKRLYKKLSGLGYHCWLDIMQMGGGDSLFDKIDKGIRGCRVVISCVTPKYALSANCRREVSLSGALNKPIIPLLLDNMKWPPEGPMSMVFTQLLYIGFHRKKDDKLWEDDEFNQLISKIDMNAPGCKYLPAYKEDSENIPVDSNLKDNVKVLSDRNVTNFENGSVENESKNLNMAVKSECILPQEDDDRTEKELSKEKRRKERELIEIEEERKRIEAERQQFELEKERLQKEREYFNGEKQKHEQDSSQKDSNSRKSSTCLLL</sequence>
<dbReference type="SMART" id="SM00005">
    <property type="entry name" value="DEATH"/>
    <property type="match status" value="1"/>
</dbReference>
<comment type="caution">
    <text evidence="5">The sequence shown here is derived from an EMBL/GenBank/DDBJ whole genome shotgun (WGS) entry which is preliminary data.</text>
</comment>
<evidence type="ECO:0000313" key="6">
    <source>
        <dbReference type="Proteomes" id="UP000549394"/>
    </source>
</evidence>
<dbReference type="PROSITE" id="PS50017">
    <property type="entry name" value="DEATH_DOMAIN"/>
    <property type="match status" value="1"/>
</dbReference>
<feature type="region of interest" description="Disordered" evidence="2">
    <location>
        <begin position="1469"/>
        <end position="1499"/>
    </location>
</feature>
<reference evidence="5 6" key="1">
    <citation type="submission" date="2020-08" db="EMBL/GenBank/DDBJ databases">
        <authorList>
            <person name="Hejnol A."/>
        </authorList>
    </citation>
    <scope>NUCLEOTIDE SEQUENCE [LARGE SCALE GENOMIC DNA]</scope>
</reference>
<keyword evidence="6" id="KW-1185">Reference proteome</keyword>
<dbReference type="InterPro" id="IPR035897">
    <property type="entry name" value="Toll_tir_struct_dom_sf"/>
</dbReference>
<dbReference type="PROSITE" id="PS50104">
    <property type="entry name" value="TIR"/>
    <property type="match status" value="1"/>
</dbReference>
<gene>
    <name evidence="5" type="ORF">DGYR_LOCUS2944</name>
</gene>
<dbReference type="InterPro" id="IPR000488">
    <property type="entry name" value="Death_dom"/>
</dbReference>
<organism evidence="5 6">
    <name type="scientific">Dimorphilus gyrociliatus</name>
    <dbReference type="NCBI Taxonomy" id="2664684"/>
    <lineage>
        <taxon>Eukaryota</taxon>
        <taxon>Metazoa</taxon>
        <taxon>Spiralia</taxon>
        <taxon>Lophotrochozoa</taxon>
        <taxon>Annelida</taxon>
        <taxon>Polychaeta</taxon>
        <taxon>Polychaeta incertae sedis</taxon>
        <taxon>Dinophilidae</taxon>
        <taxon>Dimorphilus</taxon>
    </lineage>
</organism>
<dbReference type="OrthoDB" id="6078042at2759"/>
<evidence type="ECO:0000256" key="2">
    <source>
        <dbReference type="SAM" id="MobiDB-lite"/>
    </source>
</evidence>
<evidence type="ECO:0000256" key="1">
    <source>
        <dbReference type="SAM" id="Coils"/>
    </source>
</evidence>
<dbReference type="EMBL" id="CAJFCJ010000005">
    <property type="protein sequence ID" value="CAD5114053.1"/>
    <property type="molecule type" value="Genomic_DNA"/>
</dbReference>
<proteinExistence type="predicted"/>
<dbReference type="Gene3D" id="1.10.533.10">
    <property type="entry name" value="Death Domain, Fas"/>
    <property type="match status" value="1"/>
</dbReference>